<feature type="region of interest" description="Disordered" evidence="1">
    <location>
        <begin position="139"/>
        <end position="169"/>
    </location>
</feature>
<feature type="compositionally biased region" description="Low complexity" evidence="1">
    <location>
        <begin position="20"/>
        <end position="41"/>
    </location>
</feature>
<feature type="non-terminal residue" evidence="2">
    <location>
        <position position="169"/>
    </location>
</feature>
<protein>
    <submittedName>
        <fullName evidence="2">Uncharacterized protein</fullName>
    </submittedName>
</protein>
<accession>A0AAV5WDY8</accession>
<feature type="region of interest" description="Disordered" evidence="1">
    <location>
        <begin position="1"/>
        <end position="69"/>
    </location>
</feature>
<dbReference type="AlphaFoldDB" id="A0AAV5WDY8"/>
<evidence type="ECO:0000256" key="1">
    <source>
        <dbReference type="SAM" id="MobiDB-lite"/>
    </source>
</evidence>
<comment type="caution">
    <text evidence="2">The sequence shown here is derived from an EMBL/GenBank/DDBJ whole genome shotgun (WGS) entry which is preliminary data.</text>
</comment>
<dbReference type="EMBL" id="BTSY01000005">
    <property type="protein sequence ID" value="GMT29091.1"/>
    <property type="molecule type" value="Genomic_DNA"/>
</dbReference>
<feature type="compositionally biased region" description="Polar residues" evidence="1">
    <location>
        <begin position="42"/>
        <end position="51"/>
    </location>
</feature>
<proteinExistence type="predicted"/>
<keyword evidence="3" id="KW-1185">Reference proteome</keyword>
<reference evidence="2" key="1">
    <citation type="submission" date="2023-10" db="EMBL/GenBank/DDBJ databases">
        <title>Genome assembly of Pristionchus species.</title>
        <authorList>
            <person name="Yoshida K."/>
            <person name="Sommer R.J."/>
        </authorList>
    </citation>
    <scope>NUCLEOTIDE SEQUENCE</scope>
    <source>
        <strain evidence="2">RS5133</strain>
    </source>
</reference>
<name>A0AAV5WDY8_9BILA</name>
<sequence>MSSTSSSGGHFHRRWGSAGSSHSRTSPLSSSKTLSSTVEPSTYGTSWNSVRWNKPVTPGNRSQSSRIAASFEREKPSYYLSTSSSSVPRREVSATAEKYLNSAAKTAANLASLGPSVSSRASRFDSSINDKYRSEARDLISKYTSKERPTISTTSPTGGSSGAGYYSRH</sequence>
<gene>
    <name evidence="2" type="ORF">PFISCL1PPCAC_20388</name>
</gene>
<dbReference type="Proteomes" id="UP001432322">
    <property type="component" value="Unassembled WGS sequence"/>
</dbReference>
<feature type="compositionally biased region" description="Basic and acidic residues" evidence="1">
    <location>
        <begin position="139"/>
        <end position="149"/>
    </location>
</feature>
<evidence type="ECO:0000313" key="3">
    <source>
        <dbReference type="Proteomes" id="UP001432322"/>
    </source>
</evidence>
<organism evidence="2 3">
    <name type="scientific">Pristionchus fissidentatus</name>
    <dbReference type="NCBI Taxonomy" id="1538716"/>
    <lineage>
        <taxon>Eukaryota</taxon>
        <taxon>Metazoa</taxon>
        <taxon>Ecdysozoa</taxon>
        <taxon>Nematoda</taxon>
        <taxon>Chromadorea</taxon>
        <taxon>Rhabditida</taxon>
        <taxon>Rhabditina</taxon>
        <taxon>Diplogasteromorpha</taxon>
        <taxon>Diplogasteroidea</taxon>
        <taxon>Neodiplogasteridae</taxon>
        <taxon>Pristionchus</taxon>
    </lineage>
</organism>
<evidence type="ECO:0000313" key="2">
    <source>
        <dbReference type="EMBL" id="GMT29091.1"/>
    </source>
</evidence>